<gene>
    <name evidence="2" type="ORF">A8950_0553</name>
</gene>
<feature type="transmembrane region" description="Helical" evidence="1">
    <location>
        <begin position="20"/>
        <end position="39"/>
    </location>
</feature>
<keyword evidence="3" id="KW-1185">Reference proteome</keyword>
<keyword evidence="1" id="KW-0472">Membrane</keyword>
<dbReference type="InterPro" id="IPR029062">
    <property type="entry name" value="Class_I_gatase-like"/>
</dbReference>
<reference evidence="2 3" key="1">
    <citation type="submission" date="2019-03" db="EMBL/GenBank/DDBJ databases">
        <title>Genomic Encyclopedia of Type Strains, Phase III (KMG-III): the genomes of soil and plant-associated and newly described type strains.</title>
        <authorList>
            <person name="Whitman W."/>
        </authorList>
    </citation>
    <scope>NUCLEOTIDE SEQUENCE [LARGE SCALE GENOMIC DNA]</scope>
    <source>
        <strain evidence="2 3">CGMCC 1.7660</strain>
    </source>
</reference>
<proteinExistence type="predicted"/>
<feature type="transmembrane region" description="Helical" evidence="1">
    <location>
        <begin position="671"/>
        <end position="689"/>
    </location>
</feature>
<evidence type="ECO:0000313" key="2">
    <source>
        <dbReference type="EMBL" id="TDQ84007.1"/>
    </source>
</evidence>
<accession>A0A4R6WWF2</accession>
<dbReference type="EMBL" id="SNYW01000006">
    <property type="protein sequence ID" value="TDQ84007.1"/>
    <property type="molecule type" value="Genomic_DNA"/>
</dbReference>
<dbReference type="AlphaFoldDB" id="A0A4R6WWF2"/>
<keyword evidence="1" id="KW-1133">Transmembrane helix</keyword>
<organism evidence="2 3">
    <name type="scientific">Dongia mobilis</name>
    <dbReference type="NCBI Taxonomy" id="578943"/>
    <lineage>
        <taxon>Bacteria</taxon>
        <taxon>Pseudomonadati</taxon>
        <taxon>Pseudomonadota</taxon>
        <taxon>Alphaproteobacteria</taxon>
        <taxon>Rhodospirillales</taxon>
        <taxon>Dongiaceae</taxon>
        <taxon>Dongia</taxon>
    </lineage>
</organism>
<evidence type="ECO:0000313" key="3">
    <source>
        <dbReference type="Proteomes" id="UP000295783"/>
    </source>
</evidence>
<dbReference type="Proteomes" id="UP000295783">
    <property type="component" value="Unassembled WGS sequence"/>
</dbReference>
<sequence length="694" mass="75408">MMTSLGLDGLSVVLNPLLPVYALAALALAFGAIFALSLWRRARGKSLRLLAGIAILAALLDPSIVKERRDYQRDIAVIVLDRSPSQSIGTREADTSAARLALERQMGGLADIDVKIIEGGGGPDTAEHGTRLIEALRRGIADLPPARIAGIVIVSEGQIHDIPAQFSELGISAPVHLLLTDDPGKGDRRIELVEAPSFGLVGRPIEVKLRVEDLGLAPGARTILRIRRDGEPLDPVSVTTGEEMTLPLDLEHGGQTVFEIEVEAGAQELTLSNNRAVLTVNGVRDRLRVLLISGEPYPGERTWRNLLKSDPSVDLIHFTILRPPNKQDATPINELALIAFPIDELFDIKLREFDLIIFDRFQHLGILPEEYFLHIVDYVREGGAVLESAGPSSGSQFSLYRTPLAAIFAAMPTGEVIQQGYKPGITALGKRHPVTADLLADPDAEPNWGRWFRQMAATTRDGDVLMDGAGGLPLLILERVGKGRVAQIFSDHLWLWSKGFEGGGPQAELIRRTAHWLMQEPDLEEEDLRATAIDGRLEIERRSLDAAASSVTVIRPDGSSEEVALSDSGRGRFTGSLPAADQGLYKVSDAARDAFAALGEINSKEFEDPRASALPMQPLLAASGGGYAVFPEFGSPDLRRVGKDDDRAGNRWFGFVRNEDFVVTGIDRAPLLPPWIALILATGLLLAAWRREGR</sequence>
<dbReference type="Gene3D" id="3.40.50.880">
    <property type="match status" value="1"/>
</dbReference>
<name>A0A4R6WWF2_9PROT</name>
<protein>
    <submittedName>
        <fullName evidence="2">Putative membrane protein</fullName>
    </submittedName>
</protein>
<keyword evidence="1" id="KW-0812">Transmembrane</keyword>
<dbReference type="PANTHER" id="PTHR37947">
    <property type="entry name" value="BLL2462 PROTEIN"/>
    <property type="match status" value="1"/>
</dbReference>
<comment type="caution">
    <text evidence="2">The sequence shown here is derived from an EMBL/GenBank/DDBJ whole genome shotgun (WGS) entry which is preliminary data.</text>
</comment>
<evidence type="ECO:0000256" key="1">
    <source>
        <dbReference type="SAM" id="Phobius"/>
    </source>
</evidence>
<dbReference type="RefSeq" id="WP_133612077.1">
    <property type="nucleotide sequence ID" value="NZ_SNYW01000006.1"/>
</dbReference>
<dbReference type="PANTHER" id="PTHR37947:SF1">
    <property type="entry name" value="BLL2462 PROTEIN"/>
    <property type="match status" value="1"/>
</dbReference>
<feature type="transmembrane region" description="Helical" evidence="1">
    <location>
        <begin position="46"/>
        <end position="65"/>
    </location>
</feature>
<dbReference type="SUPFAM" id="SSF52317">
    <property type="entry name" value="Class I glutamine amidotransferase-like"/>
    <property type="match status" value="1"/>
</dbReference>
<dbReference type="OrthoDB" id="9769144at2"/>